<comment type="caution">
    <text evidence="2">The sequence shown here is derived from an EMBL/GenBank/DDBJ whole genome shotgun (WGS) entry which is preliminary data.</text>
</comment>
<keyword evidence="3" id="KW-1185">Reference proteome</keyword>
<dbReference type="RefSeq" id="WP_271177620.1">
    <property type="nucleotide sequence ID" value="NZ_BAAAJO010000002.1"/>
</dbReference>
<organism evidence="2 3">
    <name type="scientific">Leifsonia poae</name>
    <dbReference type="NCBI Taxonomy" id="110933"/>
    <lineage>
        <taxon>Bacteria</taxon>
        <taxon>Bacillati</taxon>
        <taxon>Actinomycetota</taxon>
        <taxon>Actinomycetes</taxon>
        <taxon>Micrococcales</taxon>
        <taxon>Microbacteriaceae</taxon>
        <taxon>Leifsonia</taxon>
    </lineage>
</organism>
<keyword evidence="1" id="KW-1133">Transmembrane helix</keyword>
<protein>
    <submittedName>
        <fullName evidence="2">Uncharacterized protein</fullName>
    </submittedName>
</protein>
<gene>
    <name evidence="2" type="ORF">GCM10017584_25410</name>
</gene>
<dbReference type="EMBL" id="BSEN01000012">
    <property type="protein sequence ID" value="GLJ76967.1"/>
    <property type="molecule type" value="Genomic_DNA"/>
</dbReference>
<evidence type="ECO:0000256" key="1">
    <source>
        <dbReference type="SAM" id="Phobius"/>
    </source>
</evidence>
<name>A0A9W6M0Q3_9MICO</name>
<evidence type="ECO:0000313" key="2">
    <source>
        <dbReference type="EMBL" id="GLJ76967.1"/>
    </source>
</evidence>
<proteinExistence type="predicted"/>
<sequence>MKQTEDGSIFTPGFWTLLLGIVLGATFLLASTLLVTAWVKAASYEGVGESGVHDLLIWGFWLAVISLAGTVPAAVWRVTAWRSRASIVHAA</sequence>
<keyword evidence="1" id="KW-0472">Membrane</keyword>
<keyword evidence="1" id="KW-0812">Transmembrane</keyword>
<feature type="transmembrane region" description="Helical" evidence="1">
    <location>
        <begin position="12"/>
        <end position="35"/>
    </location>
</feature>
<reference evidence="2" key="1">
    <citation type="journal article" date="2014" name="Int. J. Syst. Evol. Microbiol.">
        <title>Complete genome sequence of Corynebacterium casei LMG S-19264T (=DSM 44701T), isolated from a smear-ripened cheese.</title>
        <authorList>
            <consortium name="US DOE Joint Genome Institute (JGI-PGF)"/>
            <person name="Walter F."/>
            <person name="Albersmeier A."/>
            <person name="Kalinowski J."/>
            <person name="Ruckert C."/>
        </authorList>
    </citation>
    <scope>NUCLEOTIDE SEQUENCE</scope>
    <source>
        <strain evidence="2">VKM Ac-1401</strain>
    </source>
</reference>
<dbReference type="Proteomes" id="UP001142372">
    <property type="component" value="Unassembled WGS sequence"/>
</dbReference>
<dbReference type="AlphaFoldDB" id="A0A9W6M0Q3"/>
<evidence type="ECO:0000313" key="3">
    <source>
        <dbReference type="Proteomes" id="UP001142372"/>
    </source>
</evidence>
<feature type="transmembrane region" description="Helical" evidence="1">
    <location>
        <begin position="55"/>
        <end position="76"/>
    </location>
</feature>
<reference evidence="2" key="2">
    <citation type="submission" date="2023-01" db="EMBL/GenBank/DDBJ databases">
        <authorList>
            <person name="Sun Q."/>
            <person name="Evtushenko L."/>
        </authorList>
    </citation>
    <scope>NUCLEOTIDE SEQUENCE</scope>
    <source>
        <strain evidence="2">VKM Ac-1401</strain>
    </source>
</reference>
<accession>A0A9W6M0Q3</accession>